<dbReference type="EMBL" id="WTVN01000002">
    <property type="protein sequence ID" value="NMG42646.1"/>
    <property type="molecule type" value="Genomic_DNA"/>
</dbReference>
<feature type="domain" description="Type II methyltransferase M.TaqI-like" evidence="6">
    <location>
        <begin position="431"/>
        <end position="676"/>
    </location>
</feature>
<gene>
    <name evidence="7" type="ORF">GPA22_02715</name>
</gene>
<reference evidence="7 8" key="1">
    <citation type="submission" date="2019-12" db="EMBL/GenBank/DDBJ databases">
        <title>Comparative genomics gives insights into the taxonomy of the Azoarcus-Aromatoleum group and reveals separate origins of nif in the plant-associated Azoarcus and non-plant-associated Aromatoleum sub-groups.</title>
        <authorList>
            <person name="Lafos M."/>
            <person name="Maluk M."/>
            <person name="Batista M."/>
            <person name="Junghare M."/>
            <person name="Carmona M."/>
            <person name="Faoro H."/>
            <person name="Cruz L.M."/>
            <person name="Battistoni F."/>
            <person name="De Souza E."/>
            <person name="Pedrosa F."/>
            <person name="Chen W.-M."/>
            <person name="Poole P.S."/>
            <person name="Dixon R.A."/>
            <person name="James E.K."/>
        </authorList>
    </citation>
    <scope>NUCLEOTIDE SEQUENCE [LARGE SCALE GENOMIC DNA]</scope>
    <source>
        <strain evidence="7 8">Td21</strain>
    </source>
</reference>
<dbReference type="Pfam" id="PF07669">
    <property type="entry name" value="Eco57I"/>
    <property type="match status" value="1"/>
</dbReference>
<comment type="catalytic activity">
    <reaction evidence="5">
        <text>a 2'-deoxyadenosine in DNA + S-adenosyl-L-methionine = an N(6)-methyl-2'-deoxyadenosine in DNA + S-adenosyl-L-homocysteine + H(+)</text>
        <dbReference type="Rhea" id="RHEA:15197"/>
        <dbReference type="Rhea" id="RHEA-COMP:12418"/>
        <dbReference type="Rhea" id="RHEA-COMP:12419"/>
        <dbReference type="ChEBI" id="CHEBI:15378"/>
        <dbReference type="ChEBI" id="CHEBI:57856"/>
        <dbReference type="ChEBI" id="CHEBI:59789"/>
        <dbReference type="ChEBI" id="CHEBI:90615"/>
        <dbReference type="ChEBI" id="CHEBI:90616"/>
        <dbReference type="EC" id="2.1.1.72"/>
    </reaction>
</comment>
<evidence type="ECO:0000313" key="8">
    <source>
        <dbReference type="Proteomes" id="UP000623795"/>
    </source>
</evidence>
<sequence length="1072" mass="119521">MSNTAALETAYLHIAAKRSRPWQGEEEVRIAWVSALETALGVHFDAERADKDSSYNNVIIEFKAPGLFKGKKTSAAFRKATEKQLLDYVLRESEKSGIAPDDYIGIAIDGDHVCFAQVRDGVIHTQHLIPFSEYAVRLVAQAIQADTRRAITVDHLMADFGHGSSHGRALMQAMSDALADELARPGNSKIKMLFEEWRTLYGQVADMSVLQAEAVNREIGFVWRGAEHEAMSGRLFVIHSYNSLLIKLLAAEIVSAHGLTTLRQPAQAMATVLAPSALLDMLSTDIERAGIFQQAGIHGFVEEAIFSWYLDVAREGAHQAELVAALRGILAALSLYRTDRLTHTRDVLRDLYQDLVPGKLRQSLGEFYTPDWLVDFTVEKARRGAWLTKRVLDPTCGSGAFLVVLIRLIREEAAKANWDAARILEHVCTSVWGFDLNPLAVQTARVNFLMEIADLLKAAPGHALEIPVLLADAIYSPAPDPAKGQPVFHYRIGSQFAGLEIELPSSLVFNRKRLDQVFAQMGEDVEENLEYTQTEERLLAAGLLTSSEATEWRAPLSHTYTQILNLHREKWNGIWFRIVRNFFWSATADRFDCIVGNPPWVRWSKLPDTYRERVKPTCEHYGIFSKNKRHGGNELDISAMITYTTADKWLKSTGRLAFVIRGEIFKNPSSAGFRNFQLVPSDPKTLHLRPVSVDDMKALKPFADATNHTVVAVFDKAKTPGVYPIPYRLWKSVPGESRTIPVGLTLPEVRARTTVTVHEAAPVNELGSPWAVLAEGRYQSLQTLAGTCAWVAGRKGITTDLNGVYFVPIVNVNSDSVQILSQPDAGKKKIGAAKTAWVEADLLYPLIKGAGDFEACYLRLSDPKRADESLYAFVPNRGIGYDDYKSAQTAMNSAALAKTRAWFARYKALLSDRSTYRRQMKGAPYYAIYNVGDYTFQPWKVVWPEMSSRFYAAVAGHADVPTIGRRPYVPDHKVYFAAFDEKGPAYFLCGLLNTPAVREWVESHNVSIQVGNIFKHMNLPKFDAAEASHAALAVLVERAHREHVSARRATLVSKIERDGEAILSAWMQRASS</sequence>
<dbReference type="PRINTS" id="PR00507">
    <property type="entry name" value="N12N6MTFRASE"/>
</dbReference>
<proteinExistence type="predicted"/>
<dbReference type="GO" id="GO:0008168">
    <property type="term" value="F:methyltransferase activity"/>
    <property type="evidence" value="ECO:0007669"/>
    <property type="project" value="UniProtKB-KW"/>
</dbReference>
<keyword evidence="3" id="KW-0808">Transferase</keyword>
<evidence type="ECO:0000256" key="1">
    <source>
        <dbReference type="ARBA" id="ARBA00011900"/>
    </source>
</evidence>
<evidence type="ECO:0000256" key="2">
    <source>
        <dbReference type="ARBA" id="ARBA00022603"/>
    </source>
</evidence>
<name>A0ABX1PT66_9RHOO</name>
<dbReference type="PROSITE" id="PS00092">
    <property type="entry name" value="N6_MTASE"/>
    <property type="match status" value="1"/>
</dbReference>
<evidence type="ECO:0000256" key="5">
    <source>
        <dbReference type="ARBA" id="ARBA00047942"/>
    </source>
</evidence>
<dbReference type="InterPro" id="IPR002052">
    <property type="entry name" value="DNA_methylase_N6_adenine_CS"/>
</dbReference>
<dbReference type="GO" id="GO:0032259">
    <property type="term" value="P:methylation"/>
    <property type="evidence" value="ECO:0007669"/>
    <property type="project" value="UniProtKB-KW"/>
</dbReference>
<protein>
    <recommendedName>
        <fullName evidence="1">site-specific DNA-methyltransferase (adenine-specific)</fullName>
        <ecNumber evidence="1">2.1.1.72</ecNumber>
    </recommendedName>
</protein>
<dbReference type="CDD" id="cd02440">
    <property type="entry name" value="AdoMet_MTases"/>
    <property type="match status" value="1"/>
</dbReference>
<accession>A0ABX1PT66</accession>
<evidence type="ECO:0000259" key="6">
    <source>
        <dbReference type="Pfam" id="PF07669"/>
    </source>
</evidence>
<dbReference type="PANTHER" id="PTHR33841:SF4">
    <property type="entry name" value="RESTRICTION MODIFICATION SYSTEM DNA SPECIFICITY DOMAIN"/>
    <property type="match status" value="1"/>
</dbReference>
<evidence type="ECO:0000256" key="4">
    <source>
        <dbReference type="ARBA" id="ARBA00022691"/>
    </source>
</evidence>
<dbReference type="InterPro" id="IPR050953">
    <property type="entry name" value="N4_N6_ade-DNA_methylase"/>
</dbReference>
<keyword evidence="2 7" id="KW-0489">Methyltransferase</keyword>
<keyword evidence="8" id="KW-1185">Reference proteome</keyword>
<dbReference type="InterPro" id="IPR029063">
    <property type="entry name" value="SAM-dependent_MTases_sf"/>
</dbReference>
<evidence type="ECO:0000256" key="3">
    <source>
        <dbReference type="ARBA" id="ARBA00022679"/>
    </source>
</evidence>
<comment type="caution">
    <text evidence="7">The sequence shown here is derived from an EMBL/GenBank/DDBJ whole genome shotgun (WGS) entry which is preliminary data.</text>
</comment>
<dbReference type="Gene3D" id="3.40.50.150">
    <property type="entry name" value="Vaccinia Virus protein VP39"/>
    <property type="match status" value="1"/>
</dbReference>
<dbReference type="RefSeq" id="WP_169254557.1">
    <property type="nucleotide sequence ID" value="NZ_WTVN01000002.1"/>
</dbReference>
<keyword evidence="4" id="KW-0949">S-adenosyl-L-methionine</keyword>
<dbReference type="PANTHER" id="PTHR33841">
    <property type="entry name" value="DNA METHYLTRANSFERASE YEEA-RELATED"/>
    <property type="match status" value="1"/>
</dbReference>
<organism evidence="7 8">
    <name type="scientific">Aromatoleum toluvorans</name>
    <dbReference type="NCBI Taxonomy" id="92002"/>
    <lineage>
        <taxon>Bacteria</taxon>
        <taxon>Pseudomonadati</taxon>
        <taxon>Pseudomonadota</taxon>
        <taxon>Betaproteobacteria</taxon>
        <taxon>Rhodocyclales</taxon>
        <taxon>Rhodocyclaceae</taxon>
        <taxon>Aromatoleum</taxon>
    </lineage>
</organism>
<evidence type="ECO:0000313" key="7">
    <source>
        <dbReference type="EMBL" id="NMG42646.1"/>
    </source>
</evidence>
<dbReference type="SUPFAM" id="SSF53335">
    <property type="entry name" value="S-adenosyl-L-methionine-dependent methyltransferases"/>
    <property type="match status" value="1"/>
</dbReference>
<dbReference type="InterPro" id="IPR011639">
    <property type="entry name" value="MethylTrfase_TaqI-like_dom"/>
</dbReference>
<dbReference type="EC" id="2.1.1.72" evidence="1"/>
<dbReference type="Proteomes" id="UP000623795">
    <property type="component" value="Unassembled WGS sequence"/>
</dbReference>